<accession>A0A7R9PX03</accession>
<gene>
    <name evidence="2" type="ORF">OSB1V03_LOCUS4291</name>
</gene>
<keyword evidence="1" id="KW-0472">Membrane</keyword>
<dbReference type="InterPro" id="IPR036412">
    <property type="entry name" value="HAD-like_sf"/>
</dbReference>
<evidence type="ECO:0000256" key="1">
    <source>
        <dbReference type="SAM" id="Phobius"/>
    </source>
</evidence>
<evidence type="ECO:0000313" key="2">
    <source>
        <dbReference type="EMBL" id="CAD7623841.1"/>
    </source>
</evidence>
<dbReference type="SFLD" id="SFLDG01129">
    <property type="entry name" value="C1.5:_HAD__Beta-PGM__Phosphata"/>
    <property type="match status" value="1"/>
</dbReference>
<dbReference type="PANTHER" id="PTHR18901:SF38">
    <property type="entry name" value="PSEUDOURIDINE-5'-PHOSPHATASE"/>
    <property type="match status" value="1"/>
</dbReference>
<reference evidence="2" key="1">
    <citation type="submission" date="2020-11" db="EMBL/GenBank/DDBJ databases">
        <authorList>
            <person name="Tran Van P."/>
        </authorList>
    </citation>
    <scope>NUCLEOTIDE SEQUENCE</scope>
</reference>
<proteinExistence type="predicted"/>
<dbReference type="InterPro" id="IPR023214">
    <property type="entry name" value="HAD_sf"/>
</dbReference>
<dbReference type="InterPro" id="IPR006439">
    <property type="entry name" value="HAD-SF_hydro_IA"/>
</dbReference>
<dbReference type="SFLD" id="SFLDS00003">
    <property type="entry name" value="Haloacid_Dehalogenase"/>
    <property type="match status" value="1"/>
</dbReference>
<keyword evidence="1" id="KW-0812">Transmembrane</keyword>
<dbReference type="GO" id="GO:0016791">
    <property type="term" value="F:phosphatase activity"/>
    <property type="evidence" value="ECO:0007669"/>
    <property type="project" value="TreeGrafter"/>
</dbReference>
<dbReference type="SUPFAM" id="SSF56784">
    <property type="entry name" value="HAD-like"/>
    <property type="match status" value="3"/>
</dbReference>
<dbReference type="InterPro" id="IPR023198">
    <property type="entry name" value="PGP-like_dom2"/>
</dbReference>
<dbReference type="Gene3D" id="1.10.150.240">
    <property type="entry name" value="Putative phosphatase, domain 2"/>
    <property type="match status" value="1"/>
</dbReference>
<sequence length="526" mass="58235">MITGDENSSYCQPLETYSQDKSHYKNYHIVVNNTGDYIFINECHHDTDLISEYMIHCSGNRTWVRDRIVYTSPTAPESSGKSNLTNPCLNPDHSQRLTLCFNRNELQSCSGGSELTEIEISALLLALVCCVSIGVIIAMVVCVLRLRRARNVDHSFRTASGVDRLIKHLYKHKIPMAIATGGSVKVINSYCGHLMSYFDKYMTHYVFGDDEEFPNKPAPDVYHVCAKRFASPPESPHNCVVFEDSLTGITGAVASDDPDVRHNKPLPDIYDVCAKRFASPPESPHNCVVFEDSLTGITGAVASATHVIFDLSGTLVDLYDNFILAIDIVARTFDKQYVCHNKNVLRDMSTMPEFMADTCKSLDLKVPSDEFMSLVYKELGPSPAKLAPGVNRLVKHLYKHNIPMAIATNGSKKSSVAGVGQLMSYFDKYMKHYVFGDDEEFPNKPAPDIYHVCAKRFASPPESPHNCVVFEDSLTGITGAVASGMTTVLINDTIDSTFDAIVGKVTAITKSFNEFRPESVGLPAYD</sequence>
<dbReference type="EMBL" id="OC856494">
    <property type="protein sequence ID" value="CAD7623841.1"/>
    <property type="molecule type" value="Genomic_DNA"/>
</dbReference>
<dbReference type="Proteomes" id="UP000759131">
    <property type="component" value="Unassembled WGS sequence"/>
</dbReference>
<evidence type="ECO:0000313" key="3">
    <source>
        <dbReference type="Proteomes" id="UP000759131"/>
    </source>
</evidence>
<keyword evidence="1" id="KW-1133">Transmembrane helix</keyword>
<dbReference type="NCBIfam" id="TIGR01509">
    <property type="entry name" value="HAD-SF-IA-v3"/>
    <property type="match status" value="1"/>
</dbReference>
<dbReference type="Pfam" id="PF00702">
    <property type="entry name" value="Hydrolase"/>
    <property type="match status" value="2"/>
</dbReference>
<dbReference type="AlphaFoldDB" id="A0A7R9PX03"/>
<keyword evidence="3" id="KW-1185">Reference proteome</keyword>
<dbReference type="EMBL" id="CAJPIZ010001919">
    <property type="protein sequence ID" value="CAG2104271.1"/>
    <property type="molecule type" value="Genomic_DNA"/>
</dbReference>
<dbReference type="Gene3D" id="3.40.50.1000">
    <property type="entry name" value="HAD superfamily/HAD-like"/>
    <property type="match status" value="3"/>
</dbReference>
<feature type="transmembrane region" description="Helical" evidence="1">
    <location>
        <begin position="122"/>
        <end position="144"/>
    </location>
</feature>
<organism evidence="2">
    <name type="scientific">Medioppia subpectinata</name>
    <dbReference type="NCBI Taxonomy" id="1979941"/>
    <lineage>
        <taxon>Eukaryota</taxon>
        <taxon>Metazoa</taxon>
        <taxon>Ecdysozoa</taxon>
        <taxon>Arthropoda</taxon>
        <taxon>Chelicerata</taxon>
        <taxon>Arachnida</taxon>
        <taxon>Acari</taxon>
        <taxon>Acariformes</taxon>
        <taxon>Sarcoptiformes</taxon>
        <taxon>Oribatida</taxon>
        <taxon>Brachypylina</taxon>
        <taxon>Oppioidea</taxon>
        <taxon>Oppiidae</taxon>
        <taxon>Medioppia</taxon>
    </lineage>
</organism>
<dbReference type="PANTHER" id="PTHR18901">
    <property type="entry name" value="2-DEOXYGLUCOSE-6-PHOSPHATE PHOSPHATASE 2"/>
    <property type="match status" value="1"/>
</dbReference>
<protein>
    <submittedName>
        <fullName evidence="2">Uncharacterized protein</fullName>
    </submittedName>
</protein>
<name>A0A7R9PX03_9ACAR</name>
<dbReference type="PRINTS" id="PR00413">
    <property type="entry name" value="HADHALOGNASE"/>
</dbReference>
<dbReference type="OrthoDB" id="40579at2759"/>